<sequence>MSLEVLDGKVLANPPHPEYLACLPETLEQQNGHLTPTSNSWEEPQSESSSVDCGDTRPSSVEEHHRESAVVPAMYKLKDIELNSEPVPVLTQVLPQMVIDHKHSELHPGEQEPAQNRATENLAVSHSRKSGLSLQSDLAAAHSIGLAPSNAEASPTQLTHSRSLLLTKRRHTDSAVPRSRTSVGELVLAANVSKELRPANISSYSLFKSRTVADLHLQTKQSVADNEYARMRTSLIRRSTLRRNGATEPDYVILGNKIDEGHRNFVMAYNMLTGIRVAVSGCSGVMKSLSDSDFRSTKKLTFNADGSELTPSSKYDFKFKDYCPEVFRELRSLFGIDPADYLMSITGKYILSELGSPGKSGSFFYYSRDFRFIIKTIHHAEHKQLRRILKTYYSHVKENPNTLVSQFYGLHRLKVNGGMKKIHFIVMNNLFPPHRDIHLKYDLKGSTWGRYTRIDTTNNDKDKDGKEEQKKDISDYTLKDLNWLEREDKIKFGPEKRQIFTQQLEADVKFMKKINVMDYSLLLGVHDVKKGNSLTTEKLSVYEPKSNVRSELFKTNPRDIDRGVDLPRSVFPGRSKYIFYGHDGGIRATDEEDKPLPEIYYLGIIDCLTNYSFKKRLETLWRSLSHSRSTISAIPAKEYGDRFVNFIRAGISTNKVKTS</sequence>
<reference evidence="14 15" key="1">
    <citation type="submission" date="2023-10" db="EMBL/GenBank/DDBJ databases">
        <title>Draft Genome Sequence of Candida saopaulonensis from a very Premature Infant with Sepsis.</title>
        <authorList>
            <person name="Ning Y."/>
            <person name="Dai R."/>
            <person name="Xiao M."/>
            <person name="Xu Y."/>
            <person name="Yan Q."/>
            <person name="Zhang L."/>
        </authorList>
    </citation>
    <scope>NUCLEOTIDE SEQUENCE [LARGE SCALE GENOMIC DNA]</scope>
    <source>
        <strain evidence="14 15">19XY460</strain>
    </source>
</reference>
<dbReference type="Proteomes" id="UP001338582">
    <property type="component" value="Chromosome 3"/>
</dbReference>
<evidence type="ECO:0000256" key="12">
    <source>
        <dbReference type="SAM" id="MobiDB-lite"/>
    </source>
</evidence>
<dbReference type="InterPro" id="IPR002498">
    <property type="entry name" value="PInositol-4-P-4/5-kinase_core"/>
</dbReference>
<evidence type="ECO:0000256" key="7">
    <source>
        <dbReference type="ARBA" id="ARBA00022840"/>
    </source>
</evidence>
<dbReference type="CDD" id="cd17303">
    <property type="entry name" value="PIPKc_PIP5K_yeast_like"/>
    <property type="match status" value="1"/>
</dbReference>
<dbReference type="SUPFAM" id="SSF56104">
    <property type="entry name" value="SAICAR synthase-like"/>
    <property type="match status" value="1"/>
</dbReference>
<dbReference type="Pfam" id="PF01504">
    <property type="entry name" value="PIP5K"/>
    <property type="match status" value="1"/>
</dbReference>
<keyword evidence="5 11" id="KW-0547">Nucleotide-binding</keyword>
<dbReference type="InterPro" id="IPR023610">
    <property type="entry name" value="PInositol-4/5-P-5/4-kinase"/>
</dbReference>
<name>A0AAX4H9U9_9ASCO</name>
<dbReference type="PANTHER" id="PTHR23086">
    <property type="entry name" value="PHOSPHATIDYLINOSITOL-4-PHOSPHATE 5-KINASE"/>
    <property type="match status" value="1"/>
</dbReference>
<dbReference type="GO" id="GO:0016308">
    <property type="term" value="F:1-phosphatidylinositol-4-phosphate 5-kinase activity"/>
    <property type="evidence" value="ECO:0007669"/>
    <property type="project" value="UniProtKB-EC"/>
</dbReference>
<dbReference type="Gene3D" id="3.30.800.10">
    <property type="entry name" value="Phosphatidylinositol Phosphate Kinase II Beta"/>
    <property type="match status" value="1"/>
</dbReference>
<evidence type="ECO:0000256" key="2">
    <source>
        <dbReference type="ARBA" id="ARBA00012172"/>
    </source>
</evidence>
<dbReference type="GO" id="GO:0005524">
    <property type="term" value="F:ATP binding"/>
    <property type="evidence" value="ECO:0007669"/>
    <property type="project" value="UniProtKB-UniRule"/>
</dbReference>
<keyword evidence="4 11" id="KW-0808">Transferase</keyword>
<evidence type="ECO:0000256" key="3">
    <source>
        <dbReference type="ARBA" id="ARBA00022553"/>
    </source>
</evidence>
<evidence type="ECO:0000256" key="5">
    <source>
        <dbReference type="ARBA" id="ARBA00022741"/>
    </source>
</evidence>
<evidence type="ECO:0000256" key="11">
    <source>
        <dbReference type="PROSITE-ProRule" id="PRU00781"/>
    </source>
</evidence>
<evidence type="ECO:0000256" key="9">
    <source>
        <dbReference type="ARBA" id="ARBA00080374"/>
    </source>
</evidence>
<evidence type="ECO:0000256" key="6">
    <source>
        <dbReference type="ARBA" id="ARBA00022777"/>
    </source>
</evidence>
<evidence type="ECO:0000313" key="14">
    <source>
        <dbReference type="EMBL" id="WPK25322.1"/>
    </source>
</evidence>
<proteinExistence type="predicted"/>
<dbReference type="GO" id="GO:0005886">
    <property type="term" value="C:plasma membrane"/>
    <property type="evidence" value="ECO:0007669"/>
    <property type="project" value="TreeGrafter"/>
</dbReference>
<accession>A0AAX4H9U9</accession>
<evidence type="ECO:0000313" key="15">
    <source>
        <dbReference type="Proteomes" id="UP001338582"/>
    </source>
</evidence>
<feature type="region of interest" description="Disordered" evidence="12">
    <location>
        <begin position="30"/>
        <end position="65"/>
    </location>
</feature>
<keyword evidence="6 11" id="KW-0418">Kinase</keyword>
<evidence type="ECO:0000256" key="1">
    <source>
        <dbReference type="ARBA" id="ARBA00000444"/>
    </source>
</evidence>
<gene>
    <name evidence="14" type="ORF">PUMCH_002633</name>
</gene>
<dbReference type="AlphaFoldDB" id="A0AAX4H9U9"/>
<feature type="compositionally biased region" description="Polar residues" evidence="12">
    <location>
        <begin position="30"/>
        <end position="51"/>
    </location>
</feature>
<dbReference type="SMART" id="SM00330">
    <property type="entry name" value="PIPKc"/>
    <property type="match status" value="1"/>
</dbReference>
<dbReference type="GO" id="GO:0046854">
    <property type="term" value="P:phosphatidylinositol phosphate biosynthetic process"/>
    <property type="evidence" value="ECO:0007669"/>
    <property type="project" value="TreeGrafter"/>
</dbReference>
<dbReference type="PROSITE" id="PS51455">
    <property type="entry name" value="PIPK"/>
    <property type="match status" value="1"/>
</dbReference>
<keyword evidence="3" id="KW-0597">Phosphoprotein</keyword>
<dbReference type="EMBL" id="CP138896">
    <property type="protein sequence ID" value="WPK25322.1"/>
    <property type="molecule type" value="Genomic_DNA"/>
</dbReference>
<evidence type="ECO:0000256" key="4">
    <source>
        <dbReference type="ARBA" id="ARBA00022679"/>
    </source>
</evidence>
<keyword evidence="15" id="KW-1185">Reference proteome</keyword>
<protein>
    <recommendedName>
        <fullName evidence="2">1-phosphatidylinositol-4-phosphate 5-kinase</fullName>
        <ecNumber evidence="2">2.7.1.68</ecNumber>
    </recommendedName>
    <alternativeName>
        <fullName evidence="10">1-phosphatidylinositol 4-phosphate kinase</fullName>
    </alternativeName>
    <alternativeName>
        <fullName evidence="8">Diphosphoinositide kinase</fullName>
    </alternativeName>
    <alternativeName>
        <fullName evidence="9">PIP5K</fullName>
    </alternativeName>
</protein>
<dbReference type="Gene3D" id="3.30.810.10">
    <property type="entry name" value="2-Layer Sandwich"/>
    <property type="match status" value="1"/>
</dbReference>
<dbReference type="EC" id="2.7.1.68" evidence="2"/>
<dbReference type="FunFam" id="3.30.800.10:FF:000009">
    <property type="entry name" value="Phosphatidylinositol 4-phosphate 5-kinase its3"/>
    <property type="match status" value="1"/>
</dbReference>
<evidence type="ECO:0000256" key="10">
    <source>
        <dbReference type="ARBA" id="ARBA00082306"/>
    </source>
</evidence>
<dbReference type="InterPro" id="IPR027484">
    <property type="entry name" value="PInositol-4-P-5-kinase_N"/>
</dbReference>
<dbReference type="InterPro" id="IPR027483">
    <property type="entry name" value="PInositol-4-P-4/5-kinase_C_sf"/>
</dbReference>
<dbReference type="RefSeq" id="XP_062877704.1">
    <property type="nucleotide sequence ID" value="XM_063021634.1"/>
</dbReference>
<evidence type="ECO:0000256" key="8">
    <source>
        <dbReference type="ARBA" id="ARBA00078403"/>
    </source>
</evidence>
<dbReference type="PANTHER" id="PTHR23086:SF8">
    <property type="entry name" value="PHOSPHATIDYLINOSITOL 5-PHOSPHATE 4-KINASE, ISOFORM A"/>
    <property type="match status" value="1"/>
</dbReference>
<feature type="domain" description="PIPK" evidence="13">
    <location>
        <begin position="259"/>
        <end position="651"/>
    </location>
</feature>
<organism evidence="14 15">
    <name type="scientific">Australozyma saopauloensis</name>
    <dbReference type="NCBI Taxonomy" id="291208"/>
    <lineage>
        <taxon>Eukaryota</taxon>
        <taxon>Fungi</taxon>
        <taxon>Dikarya</taxon>
        <taxon>Ascomycota</taxon>
        <taxon>Saccharomycotina</taxon>
        <taxon>Pichiomycetes</taxon>
        <taxon>Metschnikowiaceae</taxon>
        <taxon>Australozyma</taxon>
    </lineage>
</organism>
<evidence type="ECO:0000259" key="13">
    <source>
        <dbReference type="PROSITE" id="PS51455"/>
    </source>
</evidence>
<dbReference type="GeneID" id="88173697"/>
<dbReference type="KEGG" id="asau:88173697"/>
<keyword evidence="7 11" id="KW-0067">ATP-binding</keyword>
<comment type="catalytic activity">
    <reaction evidence="1">
        <text>a 1,2-diacyl-sn-glycero-3-phospho-(1D-myo-inositol 4-phosphate) + ATP = a 1,2-diacyl-sn-glycero-3-phospho-(1D-myo-inositol-4,5-bisphosphate) + ADP + H(+)</text>
        <dbReference type="Rhea" id="RHEA:14425"/>
        <dbReference type="ChEBI" id="CHEBI:15378"/>
        <dbReference type="ChEBI" id="CHEBI:30616"/>
        <dbReference type="ChEBI" id="CHEBI:58178"/>
        <dbReference type="ChEBI" id="CHEBI:58456"/>
        <dbReference type="ChEBI" id="CHEBI:456216"/>
        <dbReference type="EC" id="2.7.1.68"/>
    </reaction>
</comment>